<dbReference type="InterPro" id="IPR006675">
    <property type="entry name" value="HDIG_dom"/>
</dbReference>
<dbReference type="AlphaFoldDB" id="A0A077WFB3"/>
<accession>A0A077WFB3</accession>
<dbReference type="Pfam" id="PF01966">
    <property type="entry name" value="HD"/>
    <property type="match status" value="1"/>
</dbReference>
<dbReference type="PANTHER" id="PTHR40202:SF1">
    <property type="entry name" value="HD DOMAIN-CONTAINING PROTEIN"/>
    <property type="match status" value="1"/>
</dbReference>
<dbReference type="InterPro" id="IPR052567">
    <property type="entry name" value="OP_Dioxygenase"/>
</dbReference>
<feature type="domain" description="HD" evidence="1">
    <location>
        <begin position="35"/>
        <end position="130"/>
    </location>
</feature>
<protein>
    <recommendedName>
        <fullName evidence="1">HD domain-containing protein</fullName>
    </recommendedName>
</protein>
<dbReference type="Gene3D" id="1.10.3210.10">
    <property type="entry name" value="Hypothetical protein af1432"/>
    <property type="match status" value="1"/>
</dbReference>
<name>A0A077WFB3_9FUNG</name>
<dbReference type="EMBL" id="LK023316">
    <property type="protein sequence ID" value="CDS05332.1"/>
    <property type="molecule type" value="Genomic_DNA"/>
</dbReference>
<sequence length="220" mass="23843">MASLEACNQIVDTVFKVLVDGSKQDYIGEKISQLDHSLQAAAQAVDAGADDETVLGALLHDIGQFATSAEQKQMICDASALAELDPSAVEKSGDKQSISVGVTGHERIGGQYLRKLGFSDKVAQLVEAHVAVKRYLTGKDSTYYDGLSAASKLSLKYQGGPFTPEQVKEFEQDPLFKLKVQVRQWDDAAKVVDLKVPDLESYRDMAVKHLLKQSVAVKAA</sequence>
<dbReference type="NCBIfam" id="TIGR00277">
    <property type="entry name" value="HDIG"/>
    <property type="match status" value="1"/>
</dbReference>
<dbReference type="OrthoDB" id="445007at2759"/>
<proteinExistence type="predicted"/>
<evidence type="ECO:0000259" key="1">
    <source>
        <dbReference type="Pfam" id="PF01966"/>
    </source>
</evidence>
<dbReference type="InterPro" id="IPR006674">
    <property type="entry name" value="HD_domain"/>
</dbReference>
<organism evidence="2">
    <name type="scientific">Lichtheimia ramosa</name>
    <dbReference type="NCBI Taxonomy" id="688394"/>
    <lineage>
        <taxon>Eukaryota</taxon>
        <taxon>Fungi</taxon>
        <taxon>Fungi incertae sedis</taxon>
        <taxon>Mucoromycota</taxon>
        <taxon>Mucoromycotina</taxon>
        <taxon>Mucoromycetes</taxon>
        <taxon>Mucorales</taxon>
        <taxon>Lichtheimiaceae</taxon>
        <taxon>Lichtheimia</taxon>
    </lineage>
</organism>
<dbReference type="SUPFAM" id="SSF109604">
    <property type="entry name" value="HD-domain/PDEase-like"/>
    <property type="match status" value="1"/>
</dbReference>
<evidence type="ECO:0000313" key="2">
    <source>
        <dbReference type="EMBL" id="CDS05332.1"/>
    </source>
</evidence>
<reference evidence="2" key="1">
    <citation type="journal article" date="2014" name="Genome Announc.">
        <title>De novo whole-genome sequence and genome annotation of Lichtheimia ramosa.</title>
        <authorList>
            <person name="Linde J."/>
            <person name="Schwartze V."/>
            <person name="Binder U."/>
            <person name="Lass-Florl C."/>
            <person name="Voigt K."/>
            <person name="Horn F."/>
        </authorList>
    </citation>
    <scope>NUCLEOTIDE SEQUENCE</scope>
    <source>
        <strain evidence="2">JMRC FSU:6197</strain>
    </source>
</reference>
<dbReference type="PANTHER" id="PTHR40202">
    <property type="match status" value="1"/>
</dbReference>
<gene>
    <name evidence="2" type="ORF">LRAMOSA07861</name>
</gene>